<keyword evidence="1" id="KW-0812">Transmembrane</keyword>
<proteinExistence type="predicted"/>
<dbReference type="RefSeq" id="WP_311350128.1">
    <property type="nucleotide sequence ID" value="NZ_JAVRHR010000001.1"/>
</dbReference>
<feature type="transmembrane region" description="Helical" evidence="1">
    <location>
        <begin position="175"/>
        <end position="195"/>
    </location>
</feature>
<feature type="transmembrane region" description="Helical" evidence="1">
    <location>
        <begin position="233"/>
        <end position="260"/>
    </location>
</feature>
<keyword evidence="4" id="KW-1185">Reference proteome</keyword>
<evidence type="ECO:0000259" key="2">
    <source>
        <dbReference type="Pfam" id="PF13240"/>
    </source>
</evidence>
<name>A0ABU3A8S8_9FLAO</name>
<dbReference type="InterPro" id="IPR022134">
    <property type="entry name" value="DUF3667"/>
</dbReference>
<dbReference type="InterPro" id="IPR026870">
    <property type="entry name" value="Zinc_ribbon_dom"/>
</dbReference>
<sequence>METKPKTCKNCNEKLRKDDRYCSNCGAKIVYNRITLKRILSDAAETVFGWDNKYFYTLRSLVLKPHIVLEDYVSGVRKRYVHPFTFLIIGATLTLLTFTFFLDQFMGNLEAFNIRLVERYNGMGVKDLDLDRVDKVQAEILKYFNIVTLLLIPLYSIFTYTIYRKTFNYAEHLVFNAFVQGTGFIFAIVFFYLSLITHPMVYSLTTLAIWFIHAYIFGKLFRLNVGMSFLKLILFNIMSAVSLIVIVGVMVLIGILIAYLK</sequence>
<comment type="caution">
    <text evidence="3">The sequence shown here is derived from an EMBL/GenBank/DDBJ whole genome shotgun (WGS) entry which is preliminary data.</text>
</comment>
<organism evidence="3 4">
    <name type="scientific">Croceitalea rosinachiae</name>
    <dbReference type="NCBI Taxonomy" id="3075596"/>
    <lineage>
        <taxon>Bacteria</taxon>
        <taxon>Pseudomonadati</taxon>
        <taxon>Bacteroidota</taxon>
        <taxon>Flavobacteriia</taxon>
        <taxon>Flavobacteriales</taxon>
        <taxon>Flavobacteriaceae</taxon>
        <taxon>Croceitalea</taxon>
    </lineage>
</organism>
<keyword evidence="1" id="KW-1133">Transmembrane helix</keyword>
<keyword evidence="1" id="KW-0472">Membrane</keyword>
<protein>
    <submittedName>
        <fullName evidence="3">DUF3667 domain-containing protein</fullName>
    </submittedName>
</protein>
<dbReference type="Pfam" id="PF12412">
    <property type="entry name" value="DUF3667"/>
    <property type="match status" value="1"/>
</dbReference>
<feature type="transmembrane region" description="Helical" evidence="1">
    <location>
        <begin position="84"/>
        <end position="102"/>
    </location>
</feature>
<feature type="transmembrane region" description="Helical" evidence="1">
    <location>
        <begin position="143"/>
        <end position="163"/>
    </location>
</feature>
<dbReference type="Proteomes" id="UP001255246">
    <property type="component" value="Unassembled WGS sequence"/>
</dbReference>
<dbReference type="Pfam" id="PF13240">
    <property type="entry name" value="Zn_Ribbon_1"/>
    <property type="match status" value="1"/>
</dbReference>
<feature type="transmembrane region" description="Helical" evidence="1">
    <location>
        <begin position="201"/>
        <end position="221"/>
    </location>
</feature>
<reference evidence="3 4" key="1">
    <citation type="submission" date="2023-09" db="EMBL/GenBank/DDBJ databases">
        <authorList>
            <person name="Rey-Velasco X."/>
        </authorList>
    </citation>
    <scope>NUCLEOTIDE SEQUENCE [LARGE SCALE GENOMIC DNA]</scope>
    <source>
        <strain evidence="3 4">F388</strain>
    </source>
</reference>
<evidence type="ECO:0000313" key="4">
    <source>
        <dbReference type="Proteomes" id="UP001255246"/>
    </source>
</evidence>
<gene>
    <name evidence="3" type="ORF">RM706_06025</name>
</gene>
<evidence type="ECO:0000313" key="3">
    <source>
        <dbReference type="EMBL" id="MDT0606576.1"/>
    </source>
</evidence>
<accession>A0ABU3A8S8</accession>
<feature type="domain" description="Zinc-ribbon" evidence="2">
    <location>
        <begin position="8"/>
        <end position="29"/>
    </location>
</feature>
<dbReference type="EMBL" id="JAVRHR010000001">
    <property type="protein sequence ID" value="MDT0606576.1"/>
    <property type="molecule type" value="Genomic_DNA"/>
</dbReference>
<evidence type="ECO:0000256" key="1">
    <source>
        <dbReference type="SAM" id="Phobius"/>
    </source>
</evidence>